<sequence>MQRPGETQRQRSASVSQALPVVFVVDDDVSVRESLELLISSAGWQPQVFGAARQFLSHPRVCGPSCLLLDVSLPDLHGLDLQRQIVADRADMPIIFITGYPDVPVTVRAMKAGAIEFFTKPFNGEALLDAIRDGIERSRATLDAQSENRALQARYGALTPRERDVMTLVVRGLLNKQVAAELGISEITVKGHRGRLMEKMAAGSLPELVIMASKVCPQTQAAWQPGGARARGRRSATVASERP</sequence>
<organism evidence="1 2">
    <name type="scientific">Paraburkholderia unamae</name>
    <dbReference type="NCBI Taxonomy" id="219649"/>
    <lineage>
        <taxon>Bacteria</taxon>
        <taxon>Pseudomonadati</taxon>
        <taxon>Pseudomonadota</taxon>
        <taxon>Betaproteobacteria</taxon>
        <taxon>Burkholderiales</taxon>
        <taxon>Burkholderiaceae</taxon>
        <taxon>Paraburkholderia</taxon>
    </lineage>
</organism>
<comment type="caution">
    <text evidence="1">The sequence shown here is derived from an EMBL/GenBank/DDBJ whole genome shotgun (WGS) entry which is preliminary data.</text>
</comment>
<protein>
    <submittedName>
        <fullName evidence="1">Response regulator</fullName>
    </submittedName>
</protein>
<dbReference type="Proteomes" id="UP001392318">
    <property type="component" value="Unassembled WGS sequence"/>
</dbReference>
<dbReference type="EMBL" id="JAYMRU010000025">
    <property type="protein sequence ID" value="MEM5403988.1"/>
    <property type="molecule type" value="Genomic_DNA"/>
</dbReference>
<evidence type="ECO:0000313" key="2">
    <source>
        <dbReference type="Proteomes" id="UP001392318"/>
    </source>
</evidence>
<evidence type="ECO:0000313" key="1">
    <source>
        <dbReference type="EMBL" id="MEM5403988.1"/>
    </source>
</evidence>
<accession>A0ACC6RRL1</accession>
<name>A0ACC6RRL1_9BURK</name>
<gene>
    <name evidence="1" type="ORF">VSR83_28835</name>
</gene>
<proteinExistence type="predicted"/>
<keyword evidence="2" id="KW-1185">Reference proteome</keyword>
<reference evidence="1" key="1">
    <citation type="submission" date="2024-01" db="EMBL/GenBank/DDBJ databases">
        <title>The diversity of rhizobia nodulating Mimosa spp. in eleven states of Brazil covering several biomes is determined by host plant, location, and edaphic factors.</title>
        <authorList>
            <person name="Rouws L."/>
            <person name="Barauna A."/>
            <person name="Beukes C."/>
            <person name="De Faria S.M."/>
            <person name="Gross E."/>
            <person name="Dos Reis Junior F.B."/>
            <person name="Simon M."/>
            <person name="Maluk M."/>
            <person name="Odee D.W."/>
            <person name="Kenicer G."/>
            <person name="Young J.P.W."/>
            <person name="Reis V.M."/>
            <person name="Zilli J."/>
            <person name="James E.K."/>
        </authorList>
    </citation>
    <scope>NUCLEOTIDE SEQUENCE</scope>
    <source>
        <strain evidence="1">JPY452</strain>
    </source>
</reference>